<dbReference type="InterPro" id="IPR051790">
    <property type="entry name" value="Cytochrome_c-biogenesis_DsbD"/>
</dbReference>
<comment type="similarity">
    <text evidence="2">Belongs to the DsbD family.</text>
</comment>
<dbReference type="STRING" id="120956.SAMN05421791_102160"/>
<dbReference type="PANTHER" id="PTHR31272">
    <property type="entry name" value="CYTOCHROME C-TYPE BIOGENESIS PROTEIN HI_1454-RELATED"/>
    <property type="match status" value="1"/>
</dbReference>
<feature type="transmembrane region" description="Helical" evidence="6">
    <location>
        <begin position="148"/>
        <end position="172"/>
    </location>
</feature>
<dbReference type="InterPro" id="IPR003834">
    <property type="entry name" value="Cyt_c_assmbl_TM_dom"/>
</dbReference>
<feature type="transmembrane region" description="Helical" evidence="6">
    <location>
        <begin position="116"/>
        <end position="142"/>
    </location>
</feature>
<reference evidence="8 9" key="1">
    <citation type="submission" date="2016-10" db="EMBL/GenBank/DDBJ databases">
        <authorList>
            <person name="de Groot N.N."/>
        </authorList>
    </citation>
    <scope>NUCLEOTIDE SEQUENCE [LARGE SCALE GENOMIC DNA]</scope>
    <source>
        <strain evidence="8 9">ATCC BAA-466</strain>
    </source>
</reference>
<evidence type="ECO:0000256" key="5">
    <source>
        <dbReference type="ARBA" id="ARBA00023136"/>
    </source>
</evidence>
<dbReference type="GO" id="GO:0017004">
    <property type="term" value="P:cytochrome complex assembly"/>
    <property type="evidence" value="ECO:0007669"/>
    <property type="project" value="InterPro"/>
</dbReference>
<feature type="transmembrane region" description="Helical" evidence="6">
    <location>
        <begin position="77"/>
        <end position="95"/>
    </location>
</feature>
<sequence length="217" mass="23985">MDYLLLFIEGLMTFISPCLLPMIPLYIAFFAGGKGENTTKQTLIKSTMFMLGFSTIFILLSLFVSTIGVYFMAHRQFVNLLAGSMMIVMGIDFLNGQKLMTKILPQSTGSQVANPYLFGLIFALSWSPCVGTFLASALTYIASVATSWTSFLLIVSYCLGLGIPFILSALLVDESKKALNFIKKHYRLVNTFSGLFLIIFGLLTMVGFLESLLLKLI</sequence>
<evidence type="ECO:0000256" key="6">
    <source>
        <dbReference type="SAM" id="Phobius"/>
    </source>
</evidence>
<evidence type="ECO:0000256" key="4">
    <source>
        <dbReference type="ARBA" id="ARBA00022989"/>
    </source>
</evidence>
<evidence type="ECO:0000259" key="7">
    <source>
        <dbReference type="Pfam" id="PF02683"/>
    </source>
</evidence>
<dbReference type="OrthoDB" id="9803065at2"/>
<protein>
    <submittedName>
        <fullName evidence="8">Cytochrome c-type biogenesis protein</fullName>
    </submittedName>
</protein>
<keyword evidence="9" id="KW-1185">Reference proteome</keyword>
<feature type="transmembrane region" description="Helical" evidence="6">
    <location>
        <begin position="192"/>
        <end position="214"/>
    </location>
</feature>
<feature type="transmembrane region" description="Helical" evidence="6">
    <location>
        <begin position="6"/>
        <end position="29"/>
    </location>
</feature>
<proteinExistence type="inferred from homology"/>
<dbReference type="GO" id="GO:0016020">
    <property type="term" value="C:membrane"/>
    <property type="evidence" value="ECO:0007669"/>
    <property type="project" value="UniProtKB-SubCell"/>
</dbReference>
<feature type="domain" description="Cytochrome C biogenesis protein transmembrane" evidence="7">
    <location>
        <begin position="5"/>
        <end position="172"/>
    </location>
</feature>
<organism evidence="8 9">
    <name type="scientific">Facklamia miroungae</name>
    <dbReference type="NCBI Taxonomy" id="120956"/>
    <lineage>
        <taxon>Bacteria</taxon>
        <taxon>Bacillati</taxon>
        <taxon>Bacillota</taxon>
        <taxon>Bacilli</taxon>
        <taxon>Lactobacillales</taxon>
        <taxon>Aerococcaceae</taxon>
        <taxon>Facklamia</taxon>
    </lineage>
</organism>
<dbReference type="EMBL" id="FNCK01000002">
    <property type="protein sequence ID" value="SDG00147.1"/>
    <property type="molecule type" value="Genomic_DNA"/>
</dbReference>
<gene>
    <name evidence="8" type="ORF">SAMN05421791_102160</name>
</gene>
<keyword evidence="5 6" id="KW-0472">Membrane</keyword>
<dbReference type="AlphaFoldDB" id="A0A1G7QNL8"/>
<evidence type="ECO:0000313" key="9">
    <source>
        <dbReference type="Proteomes" id="UP000199708"/>
    </source>
</evidence>
<accession>A0A1G7QNL8</accession>
<dbReference type="Proteomes" id="UP000199708">
    <property type="component" value="Unassembled WGS sequence"/>
</dbReference>
<evidence type="ECO:0000313" key="8">
    <source>
        <dbReference type="EMBL" id="SDG00147.1"/>
    </source>
</evidence>
<keyword evidence="3 6" id="KW-0812">Transmembrane</keyword>
<dbReference type="Pfam" id="PF02683">
    <property type="entry name" value="DsbD_TM"/>
    <property type="match status" value="1"/>
</dbReference>
<evidence type="ECO:0000256" key="3">
    <source>
        <dbReference type="ARBA" id="ARBA00022692"/>
    </source>
</evidence>
<name>A0A1G7QNL8_9LACT</name>
<comment type="subcellular location">
    <subcellularLocation>
        <location evidence="1">Membrane</location>
        <topology evidence="1">Multi-pass membrane protein</topology>
    </subcellularLocation>
</comment>
<evidence type="ECO:0000256" key="1">
    <source>
        <dbReference type="ARBA" id="ARBA00004141"/>
    </source>
</evidence>
<dbReference type="RefSeq" id="WP_090289248.1">
    <property type="nucleotide sequence ID" value="NZ_FNCK01000002.1"/>
</dbReference>
<dbReference type="PANTHER" id="PTHR31272:SF9">
    <property type="entry name" value="BLL1027 PROTEIN"/>
    <property type="match status" value="1"/>
</dbReference>
<keyword evidence="4 6" id="KW-1133">Transmembrane helix</keyword>
<feature type="transmembrane region" description="Helical" evidence="6">
    <location>
        <begin position="49"/>
        <end position="71"/>
    </location>
</feature>
<evidence type="ECO:0000256" key="2">
    <source>
        <dbReference type="ARBA" id="ARBA00006143"/>
    </source>
</evidence>